<evidence type="ECO:0000313" key="2">
    <source>
        <dbReference type="Proteomes" id="UP000317650"/>
    </source>
</evidence>
<sequence length="83" mass="9293">MQSKGERRLGSKRRSSHGGWQRWWVGWATTVPRERGVLEEARLRSTRGCGNRGSSVSATVARRRCGNRRLRLRPKGGGGTMAD</sequence>
<dbReference type="Proteomes" id="UP000317650">
    <property type="component" value="Chromosome 7"/>
</dbReference>
<gene>
    <name evidence="1" type="ORF">C4D60_Mb07t11910</name>
</gene>
<name>A0A4V4H6L1_MUSBA</name>
<organism evidence="1 2">
    <name type="scientific">Musa balbisiana</name>
    <name type="common">Banana</name>
    <dbReference type="NCBI Taxonomy" id="52838"/>
    <lineage>
        <taxon>Eukaryota</taxon>
        <taxon>Viridiplantae</taxon>
        <taxon>Streptophyta</taxon>
        <taxon>Embryophyta</taxon>
        <taxon>Tracheophyta</taxon>
        <taxon>Spermatophyta</taxon>
        <taxon>Magnoliopsida</taxon>
        <taxon>Liliopsida</taxon>
        <taxon>Zingiberales</taxon>
        <taxon>Musaceae</taxon>
        <taxon>Musa</taxon>
    </lineage>
</organism>
<dbReference type="EMBL" id="PYDT01000005">
    <property type="protein sequence ID" value="THU60366.1"/>
    <property type="molecule type" value="Genomic_DNA"/>
</dbReference>
<reference evidence="1 2" key="1">
    <citation type="journal article" date="2019" name="Nat. Plants">
        <title>Genome sequencing of Musa balbisiana reveals subgenome evolution and function divergence in polyploid bananas.</title>
        <authorList>
            <person name="Yao X."/>
        </authorList>
    </citation>
    <scope>NUCLEOTIDE SEQUENCE [LARGE SCALE GENOMIC DNA]</scope>
    <source>
        <strain evidence="2">cv. DH-PKW</strain>
        <tissue evidence="1">Leaves</tissue>
    </source>
</reference>
<accession>A0A4V4H6L1</accession>
<proteinExistence type="predicted"/>
<comment type="caution">
    <text evidence="1">The sequence shown here is derived from an EMBL/GenBank/DDBJ whole genome shotgun (WGS) entry which is preliminary data.</text>
</comment>
<protein>
    <submittedName>
        <fullName evidence="1">Uncharacterized protein</fullName>
    </submittedName>
</protein>
<keyword evidence="2" id="KW-1185">Reference proteome</keyword>
<evidence type="ECO:0000313" key="1">
    <source>
        <dbReference type="EMBL" id="THU60366.1"/>
    </source>
</evidence>
<dbReference type="AlphaFoldDB" id="A0A4V4H6L1"/>